<accession>A0A9P9DRF3</accession>
<evidence type="ECO:0000313" key="2">
    <source>
        <dbReference type="Proteomes" id="UP000700596"/>
    </source>
</evidence>
<dbReference type="Proteomes" id="UP000700596">
    <property type="component" value="Unassembled WGS sequence"/>
</dbReference>
<keyword evidence="2" id="KW-1185">Reference proteome</keyword>
<protein>
    <submittedName>
        <fullName evidence="1">Uncharacterized protein</fullName>
    </submittedName>
</protein>
<organism evidence="1 2">
    <name type="scientific">Dendryphion nanum</name>
    <dbReference type="NCBI Taxonomy" id="256645"/>
    <lineage>
        <taxon>Eukaryota</taxon>
        <taxon>Fungi</taxon>
        <taxon>Dikarya</taxon>
        <taxon>Ascomycota</taxon>
        <taxon>Pezizomycotina</taxon>
        <taxon>Dothideomycetes</taxon>
        <taxon>Pleosporomycetidae</taxon>
        <taxon>Pleosporales</taxon>
        <taxon>Torulaceae</taxon>
        <taxon>Dendryphion</taxon>
    </lineage>
</organism>
<dbReference type="AlphaFoldDB" id="A0A9P9DRF3"/>
<evidence type="ECO:0000313" key="1">
    <source>
        <dbReference type="EMBL" id="KAH7125325.1"/>
    </source>
</evidence>
<dbReference type="EMBL" id="JAGMWT010000007">
    <property type="protein sequence ID" value="KAH7125325.1"/>
    <property type="molecule type" value="Genomic_DNA"/>
</dbReference>
<gene>
    <name evidence="1" type="ORF">B0J11DRAFT_302598</name>
</gene>
<proteinExistence type="predicted"/>
<name>A0A9P9DRF3_9PLEO</name>
<comment type="caution">
    <text evidence="1">The sequence shown here is derived from an EMBL/GenBank/DDBJ whole genome shotgun (WGS) entry which is preliminary data.</text>
</comment>
<sequence length="148" mass="16493">MAVRPAGTVTPLLLCFLPKQAKQAVHCTTPSSYHSQLLGPPEAAFRHWEPPRPLSCIRNDLQSLLSTYRFLVSPRIPRNRRPARPSLAATLLAATCASVRCELDPGRGPANTYYCLHNVQRYSRTAPVTRGRSTILDQQRTNARDRCG</sequence>
<reference evidence="1" key="1">
    <citation type="journal article" date="2021" name="Nat. Commun.">
        <title>Genetic determinants of endophytism in the Arabidopsis root mycobiome.</title>
        <authorList>
            <person name="Mesny F."/>
            <person name="Miyauchi S."/>
            <person name="Thiergart T."/>
            <person name="Pickel B."/>
            <person name="Atanasova L."/>
            <person name="Karlsson M."/>
            <person name="Huettel B."/>
            <person name="Barry K.W."/>
            <person name="Haridas S."/>
            <person name="Chen C."/>
            <person name="Bauer D."/>
            <person name="Andreopoulos W."/>
            <person name="Pangilinan J."/>
            <person name="LaButti K."/>
            <person name="Riley R."/>
            <person name="Lipzen A."/>
            <person name="Clum A."/>
            <person name="Drula E."/>
            <person name="Henrissat B."/>
            <person name="Kohler A."/>
            <person name="Grigoriev I.V."/>
            <person name="Martin F.M."/>
            <person name="Hacquard S."/>
        </authorList>
    </citation>
    <scope>NUCLEOTIDE SEQUENCE</scope>
    <source>
        <strain evidence="1">MPI-CAGE-CH-0243</strain>
    </source>
</reference>